<keyword evidence="1" id="KW-0805">Transcription regulation</keyword>
<keyword evidence="3" id="KW-0804">Transcription</keyword>
<dbReference type="RefSeq" id="WP_307393527.1">
    <property type="nucleotide sequence ID" value="NZ_BAAADK010000032.1"/>
</dbReference>
<organism evidence="5 6">
    <name type="scientific">Caldalkalibacillus horti</name>
    <dbReference type="NCBI Taxonomy" id="77523"/>
    <lineage>
        <taxon>Bacteria</taxon>
        <taxon>Bacillati</taxon>
        <taxon>Bacillota</taxon>
        <taxon>Bacilli</taxon>
        <taxon>Bacillales</taxon>
        <taxon>Bacillaceae</taxon>
        <taxon>Caldalkalibacillus</taxon>
    </lineage>
</organism>
<dbReference type="Gene3D" id="1.10.10.60">
    <property type="entry name" value="Homeodomain-like"/>
    <property type="match status" value="2"/>
</dbReference>
<dbReference type="InterPro" id="IPR029442">
    <property type="entry name" value="GyrI-like"/>
</dbReference>
<sequence length="293" mass="33245">MDLLKEMNQALTYIEEHLDDELDLAQAAVIARCSEFHFKKMFAYLAGIPLLEYIRRRRLTLAGFELKAGSIKVIDVAMKYGYNSPDSFTKAFYQLHGINPSEVKKLGSSLKAFPRMSFQLTIKGGNPMDYRIEQKEAFTLVGIKERIPLVYHGENPALTEMMKQITDEVYTKLKSLANVEPYGGYNASFNFSDRENEEIAELDHLIGVATTKEEVLGLDSHHVPALTWAIFSVVGSPTDIQEIWGRIYGEWFPSSQYEAIDAPEILYTAKTVPEESNFKSEIWIPVQRKTEAG</sequence>
<dbReference type="InterPro" id="IPR009057">
    <property type="entry name" value="Homeodomain-like_sf"/>
</dbReference>
<dbReference type="SMART" id="SM00871">
    <property type="entry name" value="AraC_E_bind"/>
    <property type="match status" value="1"/>
</dbReference>
<feature type="domain" description="HTH araC/xylS-type" evidence="4">
    <location>
        <begin position="8"/>
        <end position="106"/>
    </location>
</feature>
<dbReference type="Gene3D" id="3.20.80.10">
    <property type="entry name" value="Regulatory factor, effector binding domain"/>
    <property type="match status" value="1"/>
</dbReference>
<dbReference type="PANTHER" id="PTHR47504">
    <property type="entry name" value="RIGHT ORIGIN-BINDING PROTEIN"/>
    <property type="match status" value="1"/>
</dbReference>
<comment type="caution">
    <text evidence="5">The sequence shown here is derived from an EMBL/GenBank/DDBJ whole genome shotgun (WGS) entry which is preliminary data.</text>
</comment>
<evidence type="ECO:0000256" key="3">
    <source>
        <dbReference type="ARBA" id="ARBA00023163"/>
    </source>
</evidence>
<dbReference type="SUPFAM" id="SSF46689">
    <property type="entry name" value="Homeodomain-like"/>
    <property type="match status" value="2"/>
</dbReference>
<protein>
    <submittedName>
        <fullName evidence="5">AraC family transcriptional regulator</fullName>
    </submittedName>
</protein>
<dbReference type="Pfam" id="PF06445">
    <property type="entry name" value="GyrI-like"/>
    <property type="match status" value="1"/>
</dbReference>
<dbReference type="PROSITE" id="PS01124">
    <property type="entry name" value="HTH_ARAC_FAMILY_2"/>
    <property type="match status" value="1"/>
</dbReference>
<proteinExistence type="predicted"/>
<dbReference type="InterPro" id="IPR018060">
    <property type="entry name" value="HTH_AraC"/>
</dbReference>
<gene>
    <name evidence="5" type="ORF">J2S11_001769</name>
</gene>
<dbReference type="PRINTS" id="PR00032">
    <property type="entry name" value="HTHARAC"/>
</dbReference>
<evidence type="ECO:0000313" key="6">
    <source>
        <dbReference type="Proteomes" id="UP001235840"/>
    </source>
</evidence>
<dbReference type="SMART" id="SM00342">
    <property type="entry name" value="HTH_ARAC"/>
    <property type="match status" value="1"/>
</dbReference>
<reference evidence="5 6" key="1">
    <citation type="submission" date="2023-07" db="EMBL/GenBank/DDBJ databases">
        <title>Genomic Encyclopedia of Type Strains, Phase IV (KMG-IV): sequencing the most valuable type-strain genomes for metagenomic binning, comparative biology and taxonomic classification.</title>
        <authorList>
            <person name="Goeker M."/>
        </authorList>
    </citation>
    <scope>NUCLEOTIDE SEQUENCE [LARGE SCALE GENOMIC DNA]</scope>
    <source>
        <strain evidence="5 6">DSM 12751</strain>
    </source>
</reference>
<dbReference type="SUPFAM" id="SSF55136">
    <property type="entry name" value="Probable bacterial effector-binding domain"/>
    <property type="match status" value="1"/>
</dbReference>
<evidence type="ECO:0000256" key="1">
    <source>
        <dbReference type="ARBA" id="ARBA00023015"/>
    </source>
</evidence>
<accession>A0ABT9VXY9</accession>
<dbReference type="InterPro" id="IPR050959">
    <property type="entry name" value="MarA-like"/>
</dbReference>
<dbReference type="InterPro" id="IPR011256">
    <property type="entry name" value="Reg_factor_effector_dom_sf"/>
</dbReference>
<dbReference type="EMBL" id="JAUSTY010000006">
    <property type="protein sequence ID" value="MDQ0165868.1"/>
    <property type="molecule type" value="Genomic_DNA"/>
</dbReference>
<evidence type="ECO:0000256" key="2">
    <source>
        <dbReference type="ARBA" id="ARBA00023125"/>
    </source>
</evidence>
<evidence type="ECO:0000313" key="5">
    <source>
        <dbReference type="EMBL" id="MDQ0165868.1"/>
    </source>
</evidence>
<keyword evidence="2" id="KW-0238">DNA-binding</keyword>
<keyword evidence="6" id="KW-1185">Reference proteome</keyword>
<evidence type="ECO:0000259" key="4">
    <source>
        <dbReference type="PROSITE" id="PS01124"/>
    </source>
</evidence>
<dbReference type="InterPro" id="IPR010499">
    <property type="entry name" value="AraC_E-bd"/>
</dbReference>
<dbReference type="Proteomes" id="UP001235840">
    <property type="component" value="Unassembled WGS sequence"/>
</dbReference>
<dbReference type="Pfam" id="PF12833">
    <property type="entry name" value="HTH_18"/>
    <property type="match status" value="1"/>
</dbReference>
<name>A0ABT9VXY9_9BACI</name>
<dbReference type="PANTHER" id="PTHR47504:SF5">
    <property type="entry name" value="RIGHT ORIGIN-BINDING PROTEIN"/>
    <property type="match status" value="1"/>
</dbReference>
<dbReference type="InterPro" id="IPR020449">
    <property type="entry name" value="Tscrpt_reg_AraC-type_HTH"/>
</dbReference>